<evidence type="ECO:0000313" key="2">
    <source>
        <dbReference type="Proteomes" id="UP000199022"/>
    </source>
</evidence>
<protein>
    <recommendedName>
        <fullName evidence="3">SIMPL domain-containing protein</fullName>
    </recommendedName>
</protein>
<accession>A0A1I1US10</accession>
<reference evidence="2" key="1">
    <citation type="submission" date="2016-10" db="EMBL/GenBank/DDBJ databases">
        <authorList>
            <person name="Varghese N."/>
            <person name="Submissions S."/>
        </authorList>
    </citation>
    <scope>NUCLEOTIDE SEQUENCE [LARGE SCALE GENOMIC DNA]</scope>
    <source>
        <strain evidence="2">DSM 45962</strain>
    </source>
</reference>
<keyword evidence="2" id="KW-1185">Reference proteome</keyword>
<dbReference type="STRING" id="1225127.SAMN05661030_4117"/>
<proteinExistence type="predicted"/>
<dbReference type="Pfam" id="PF04402">
    <property type="entry name" value="SIMPL"/>
    <property type="match status" value="1"/>
</dbReference>
<dbReference type="Gene3D" id="3.30.70.2970">
    <property type="entry name" value="Protein of unknown function (DUF541), domain 2"/>
    <property type="match status" value="1"/>
</dbReference>
<dbReference type="GO" id="GO:0006974">
    <property type="term" value="P:DNA damage response"/>
    <property type="evidence" value="ECO:0007669"/>
    <property type="project" value="TreeGrafter"/>
</dbReference>
<dbReference type="Proteomes" id="UP000199022">
    <property type="component" value="Unassembled WGS sequence"/>
</dbReference>
<dbReference type="EMBL" id="FOMD01000006">
    <property type="protein sequence ID" value="SFD73591.1"/>
    <property type="molecule type" value="Genomic_DNA"/>
</dbReference>
<evidence type="ECO:0000313" key="1">
    <source>
        <dbReference type="EMBL" id="SFD73591.1"/>
    </source>
</evidence>
<gene>
    <name evidence="1" type="ORF">SAMN05661030_4117</name>
</gene>
<dbReference type="InterPro" id="IPR052022">
    <property type="entry name" value="26kDa_periplasmic_antigen"/>
</dbReference>
<evidence type="ECO:0008006" key="3">
    <source>
        <dbReference type="Google" id="ProtNLM"/>
    </source>
</evidence>
<dbReference type="Gene3D" id="3.30.110.170">
    <property type="entry name" value="Protein of unknown function (DUF541), domain 1"/>
    <property type="match status" value="1"/>
</dbReference>
<organism evidence="1 2">
    <name type="scientific">Klenkia taihuensis</name>
    <dbReference type="NCBI Taxonomy" id="1225127"/>
    <lineage>
        <taxon>Bacteria</taxon>
        <taxon>Bacillati</taxon>
        <taxon>Actinomycetota</taxon>
        <taxon>Actinomycetes</taxon>
        <taxon>Geodermatophilales</taxon>
        <taxon>Geodermatophilaceae</taxon>
        <taxon>Klenkia</taxon>
    </lineage>
</organism>
<sequence>MIYRVRRARICQGGPVTEPTPRVVVRGETTLRVRPSHATLSITATARDRRRDRALALVGEVQASVAALLAEHAALVTRSSTAAVSVHPEQAERNRVTGYRASVTTQVRLDDVDRVGEVAVAAAALDGCSLWGPSWRLDRDDPAHAQARTEAIGEALSRARGYAQAVGSRVTALVELRDVGTGAAVPMMMAASARGARAGAAALPELELEPALQEVHGAVEAVFLISAPDLEEL</sequence>
<name>A0A1I1US10_9ACTN</name>
<dbReference type="InterPro" id="IPR007497">
    <property type="entry name" value="SIMPL/DUF541"/>
</dbReference>
<dbReference type="PANTHER" id="PTHR34387:SF2">
    <property type="entry name" value="SLR1258 PROTEIN"/>
    <property type="match status" value="1"/>
</dbReference>
<dbReference type="PANTHER" id="PTHR34387">
    <property type="entry name" value="SLR1258 PROTEIN"/>
    <property type="match status" value="1"/>
</dbReference>
<dbReference type="AlphaFoldDB" id="A0A1I1US10"/>